<dbReference type="PROSITE" id="PS00760">
    <property type="entry name" value="SPASE_I_2"/>
    <property type="match status" value="1"/>
</dbReference>
<keyword evidence="7" id="KW-0812">Transmembrane</keyword>
<evidence type="ECO:0000256" key="3">
    <source>
        <dbReference type="ARBA" id="ARBA00009370"/>
    </source>
</evidence>
<dbReference type="AlphaFoldDB" id="A0A1I2KJY9"/>
<dbReference type="InterPro" id="IPR036286">
    <property type="entry name" value="LexA/Signal_pep-like_sf"/>
</dbReference>
<dbReference type="PRINTS" id="PR00727">
    <property type="entry name" value="LEADERPTASE"/>
</dbReference>
<dbReference type="PROSITE" id="PS00501">
    <property type="entry name" value="SPASE_I_1"/>
    <property type="match status" value="1"/>
</dbReference>
<reference evidence="10 11" key="1">
    <citation type="submission" date="2016-10" db="EMBL/GenBank/DDBJ databases">
        <authorList>
            <person name="de Groot N.N."/>
        </authorList>
    </citation>
    <scope>NUCLEOTIDE SEQUENCE [LARGE SCALE GENOMIC DNA]</scope>
    <source>
        <strain evidence="10 11">NLAE-zl-G419</strain>
    </source>
</reference>
<name>A0A1I2KJY9_9CLOT</name>
<dbReference type="EMBL" id="FOOE01000005">
    <property type="protein sequence ID" value="SFF65256.1"/>
    <property type="molecule type" value="Genomic_DNA"/>
</dbReference>
<evidence type="ECO:0000313" key="11">
    <source>
        <dbReference type="Proteomes" id="UP000182135"/>
    </source>
</evidence>
<dbReference type="OrthoDB" id="9802919at2"/>
<keyword evidence="7" id="KW-0472">Membrane</keyword>
<evidence type="ECO:0000256" key="5">
    <source>
        <dbReference type="ARBA" id="ARBA00022670"/>
    </source>
</evidence>
<feature type="domain" description="Peptidase S26" evidence="9">
    <location>
        <begin position="18"/>
        <end position="173"/>
    </location>
</feature>
<accession>A0A1I2KJY9</accession>
<dbReference type="InterPro" id="IPR000223">
    <property type="entry name" value="Pept_S26A_signal_pept_1"/>
</dbReference>
<comment type="subcellular location">
    <subcellularLocation>
        <location evidence="2">Cell membrane</location>
        <topology evidence="2">Single-pass type II membrane protein</topology>
    </subcellularLocation>
    <subcellularLocation>
        <location evidence="8">Membrane</location>
        <topology evidence="8">Single-pass type II membrane protein</topology>
    </subcellularLocation>
</comment>
<dbReference type="InterPro" id="IPR019533">
    <property type="entry name" value="Peptidase_S26"/>
</dbReference>
<comment type="catalytic activity">
    <reaction evidence="1 7">
        <text>Cleavage of hydrophobic, N-terminal signal or leader sequences from secreted and periplasmic proteins.</text>
        <dbReference type="EC" id="3.4.21.89"/>
    </reaction>
</comment>
<keyword evidence="7" id="KW-1133">Transmembrane helix</keyword>
<dbReference type="PROSITE" id="PS00761">
    <property type="entry name" value="SPASE_I_3"/>
    <property type="match status" value="1"/>
</dbReference>
<evidence type="ECO:0000256" key="8">
    <source>
        <dbReference type="RuleBase" id="RU362042"/>
    </source>
</evidence>
<dbReference type="GeneID" id="90543912"/>
<gene>
    <name evidence="10" type="ORF">SAMN04487885_105131</name>
</gene>
<dbReference type="Proteomes" id="UP000182135">
    <property type="component" value="Unassembled WGS sequence"/>
</dbReference>
<dbReference type="PANTHER" id="PTHR43390">
    <property type="entry name" value="SIGNAL PEPTIDASE I"/>
    <property type="match status" value="1"/>
</dbReference>
<organism evidence="10 11">
    <name type="scientific">Clostridium cadaveris</name>
    <dbReference type="NCBI Taxonomy" id="1529"/>
    <lineage>
        <taxon>Bacteria</taxon>
        <taxon>Bacillati</taxon>
        <taxon>Bacillota</taxon>
        <taxon>Clostridia</taxon>
        <taxon>Eubacteriales</taxon>
        <taxon>Clostridiaceae</taxon>
        <taxon>Clostridium</taxon>
    </lineage>
</organism>
<protein>
    <recommendedName>
        <fullName evidence="4 7">Signal peptidase I</fullName>
        <ecNumber evidence="4 7">3.4.21.89</ecNumber>
    </recommendedName>
</protein>
<dbReference type="NCBIfam" id="TIGR02227">
    <property type="entry name" value="sigpep_I_bact"/>
    <property type="match status" value="1"/>
</dbReference>
<dbReference type="GO" id="GO:0009003">
    <property type="term" value="F:signal peptidase activity"/>
    <property type="evidence" value="ECO:0007669"/>
    <property type="project" value="UniProtKB-EC"/>
</dbReference>
<proteinExistence type="inferred from homology"/>
<dbReference type="GO" id="GO:0004252">
    <property type="term" value="F:serine-type endopeptidase activity"/>
    <property type="evidence" value="ECO:0007669"/>
    <property type="project" value="InterPro"/>
</dbReference>
<dbReference type="SUPFAM" id="SSF51306">
    <property type="entry name" value="LexA/Signal peptidase"/>
    <property type="match status" value="1"/>
</dbReference>
<evidence type="ECO:0000256" key="2">
    <source>
        <dbReference type="ARBA" id="ARBA00004401"/>
    </source>
</evidence>
<dbReference type="STRING" id="1529.SAMN04487885_105131"/>
<evidence type="ECO:0000259" key="9">
    <source>
        <dbReference type="Pfam" id="PF10502"/>
    </source>
</evidence>
<dbReference type="Pfam" id="PF10502">
    <property type="entry name" value="Peptidase_S26"/>
    <property type="match status" value="1"/>
</dbReference>
<keyword evidence="11" id="KW-1185">Reference proteome</keyword>
<dbReference type="GO" id="GO:0005886">
    <property type="term" value="C:plasma membrane"/>
    <property type="evidence" value="ECO:0007669"/>
    <property type="project" value="UniProtKB-SubCell"/>
</dbReference>
<evidence type="ECO:0000256" key="1">
    <source>
        <dbReference type="ARBA" id="ARBA00000677"/>
    </source>
</evidence>
<feature type="transmembrane region" description="Helical" evidence="7">
    <location>
        <begin position="20"/>
        <end position="39"/>
    </location>
</feature>
<evidence type="ECO:0000256" key="4">
    <source>
        <dbReference type="ARBA" id="ARBA00013208"/>
    </source>
</evidence>
<dbReference type="CDD" id="cd06530">
    <property type="entry name" value="S26_SPase_I"/>
    <property type="match status" value="1"/>
</dbReference>
<dbReference type="eggNOG" id="COG0681">
    <property type="taxonomic scope" value="Bacteria"/>
</dbReference>
<keyword evidence="5 7" id="KW-0645">Protease</keyword>
<dbReference type="Gene3D" id="2.10.109.10">
    <property type="entry name" value="Umud Fragment, subunit A"/>
    <property type="match status" value="1"/>
</dbReference>
<dbReference type="GO" id="GO:0006465">
    <property type="term" value="P:signal peptide processing"/>
    <property type="evidence" value="ECO:0007669"/>
    <property type="project" value="InterPro"/>
</dbReference>
<sequence>MRSSRAKRNSNEFMTFFKDWIIPILIAVLVANLVTKYVLFKVLIPSESMYPTLEKGDQLFATMIYNHDKIKRGDMIVFKFDQDGKDETLIKRVIGLPGDEVVVKPNGEVYVNNEELDEPYKVQGNTQPGYFQVPDGKYLFLGDNRNNSYDSRFWKDPYIDKSNIIAKARVRVYPFNRMKFFD</sequence>
<comment type="similarity">
    <text evidence="3 8">Belongs to the peptidase S26 family.</text>
</comment>
<dbReference type="RefSeq" id="WP_027637360.1">
    <property type="nucleotide sequence ID" value="NZ_CABMJC010000009.1"/>
</dbReference>
<dbReference type="InterPro" id="IPR019757">
    <property type="entry name" value="Pept_S26A_signal_pept_1_Lys-AS"/>
</dbReference>
<dbReference type="PANTHER" id="PTHR43390:SF1">
    <property type="entry name" value="CHLOROPLAST PROCESSING PEPTIDASE"/>
    <property type="match status" value="1"/>
</dbReference>
<dbReference type="InterPro" id="IPR019756">
    <property type="entry name" value="Pept_S26A_signal_pept_1_Ser-AS"/>
</dbReference>
<evidence type="ECO:0000256" key="6">
    <source>
        <dbReference type="ARBA" id="ARBA00022801"/>
    </source>
</evidence>
<keyword evidence="6 7" id="KW-0378">Hydrolase</keyword>
<evidence type="ECO:0000313" key="10">
    <source>
        <dbReference type="EMBL" id="SFF65256.1"/>
    </source>
</evidence>
<dbReference type="EC" id="3.4.21.89" evidence="4 7"/>
<evidence type="ECO:0000256" key="7">
    <source>
        <dbReference type="RuleBase" id="RU003993"/>
    </source>
</evidence>
<dbReference type="InterPro" id="IPR019758">
    <property type="entry name" value="Pept_S26A_signal_pept_1_CS"/>
</dbReference>